<evidence type="ECO:0000313" key="3">
    <source>
        <dbReference type="Proteomes" id="UP000095282"/>
    </source>
</evidence>
<protein>
    <submittedName>
        <fullName evidence="4">F-box domain-containing protein</fullName>
    </submittedName>
</protein>
<evidence type="ECO:0000259" key="2">
    <source>
        <dbReference type="PROSITE" id="PS50181"/>
    </source>
</evidence>
<dbReference type="InterPro" id="IPR040161">
    <property type="entry name" value="FB224"/>
</dbReference>
<dbReference type="PANTHER" id="PTHR23015">
    <property type="entry name" value="UNCHARACTERIZED C.ELEGANS PROTEIN"/>
    <property type="match status" value="1"/>
</dbReference>
<dbReference type="Pfam" id="PF01827">
    <property type="entry name" value="FTH"/>
    <property type="match status" value="1"/>
</dbReference>
<feature type="region of interest" description="Disordered" evidence="1">
    <location>
        <begin position="1"/>
        <end position="25"/>
    </location>
</feature>
<dbReference type="WBParaSite" id="Csp11.Scaffold630.g20086.t1">
    <property type="protein sequence ID" value="Csp11.Scaffold630.g20086.t1"/>
    <property type="gene ID" value="Csp11.Scaffold630.g20086"/>
</dbReference>
<dbReference type="PANTHER" id="PTHR23015:SF4">
    <property type="entry name" value="DUF38 DOMAIN-CONTAINING PROTEIN-RELATED"/>
    <property type="match status" value="1"/>
</dbReference>
<dbReference type="PROSITE" id="PS50181">
    <property type="entry name" value="FBOX"/>
    <property type="match status" value="1"/>
</dbReference>
<keyword evidence="3" id="KW-1185">Reference proteome</keyword>
<reference evidence="4" key="1">
    <citation type="submission" date="2016-11" db="UniProtKB">
        <authorList>
            <consortium name="WormBaseParasite"/>
        </authorList>
    </citation>
    <scope>IDENTIFICATION</scope>
</reference>
<accession>A0A1I7UWN0</accession>
<sequence>MTTPTETLSERPQRKKSPPPNLSTLPPKVLDVVMKSVDLKTVQSVRKVCFKLRSHVDGVTLDSKILKAFIFFASKDKISIELKTKDDLFEVTYIQDGNNSIVDNGLKKTVENMDIGTCVGNDMGLILINQKSLVRKFGFMLSEQCRPLQENFLRQLVEHLNTRKEKLRLKYFSWTGPIDQDQILSVFETLNPMSLQKIDLTNGQHLAGQPTVAYDIQRIANTEQWKRGKTVETLGFVAHVPFSCFYKFSNAHIMVDTITVEDLVALRKRALKNPKFEEFYAVYINFPDEADFINRFGKPYKSTKTGKTWYYKFPMNENALTVDWTTQKTISFGRILAKDFHKYSFTRDTLVQLDLD</sequence>
<evidence type="ECO:0000256" key="1">
    <source>
        <dbReference type="SAM" id="MobiDB-lite"/>
    </source>
</evidence>
<proteinExistence type="predicted"/>
<dbReference type="Pfam" id="PF00646">
    <property type="entry name" value="F-box"/>
    <property type="match status" value="1"/>
</dbReference>
<dbReference type="Proteomes" id="UP000095282">
    <property type="component" value="Unplaced"/>
</dbReference>
<dbReference type="eggNOG" id="ENOG502THW8">
    <property type="taxonomic scope" value="Eukaryota"/>
</dbReference>
<dbReference type="GO" id="GO:0045087">
    <property type="term" value="P:innate immune response"/>
    <property type="evidence" value="ECO:0007669"/>
    <property type="project" value="TreeGrafter"/>
</dbReference>
<feature type="domain" description="F-box" evidence="2">
    <location>
        <begin position="19"/>
        <end position="69"/>
    </location>
</feature>
<name>A0A1I7UWN0_9PELO</name>
<dbReference type="InterPro" id="IPR002900">
    <property type="entry name" value="DUF38/FTH_CAE_spp"/>
</dbReference>
<dbReference type="InterPro" id="IPR001810">
    <property type="entry name" value="F-box_dom"/>
</dbReference>
<evidence type="ECO:0000313" key="4">
    <source>
        <dbReference type="WBParaSite" id="Csp11.Scaffold630.g20086.t1"/>
    </source>
</evidence>
<organism evidence="3 4">
    <name type="scientific">Caenorhabditis tropicalis</name>
    <dbReference type="NCBI Taxonomy" id="1561998"/>
    <lineage>
        <taxon>Eukaryota</taxon>
        <taxon>Metazoa</taxon>
        <taxon>Ecdysozoa</taxon>
        <taxon>Nematoda</taxon>
        <taxon>Chromadorea</taxon>
        <taxon>Rhabditida</taxon>
        <taxon>Rhabditina</taxon>
        <taxon>Rhabditomorpha</taxon>
        <taxon>Rhabditoidea</taxon>
        <taxon>Rhabditidae</taxon>
        <taxon>Peloderinae</taxon>
        <taxon>Caenorhabditis</taxon>
    </lineage>
</organism>
<dbReference type="AlphaFoldDB" id="A0A1I7UWN0"/>